<name>S0FJ69_RUMCE</name>
<dbReference type="Gene3D" id="1.10.260.40">
    <property type="entry name" value="lambda repressor-like DNA-binding domains"/>
    <property type="match status" value="1"/>
</dbReference>
<evidence type="ECO:0000259" key="1">
    <source>
        <dbReference type="PROSITE" id="PS50943"/>
    </source>
</evidence>
<sequence>MATTNERIKELRILSGYSVDEFAKLLGVHRSSVYRYEGENEKEARDLPISIAVLISNKFNVSLDWLAGISGTMYLEQSTNKMTEIYESLNEENKKELFNYAKYLLTKQEQHV</sequence>
<dbReference type="Pfam" id="PF01381">
    <property type="entry name" value="HTH_3"/>
    <property type="match status" value="1"/>
</dbReference>
<dbReference type="EMBL" id="AORV01000058">
    <property type="protein sequence ID" value="EMS70286.1"/>
    <property type="molecule type" value="Genomic_DNA"/>
</dbReference>
<dbReference type="Proteomes" id="UP000014155">
    <property type="component" value="Unassembled WGS sequence"/>
</dbReference>
<dbReference type="RefSeq" id="WP_004628918.1">
    <property type="nucleotide sequence ID" value="NZ_AORV01000058.1"/>
</dbReference>
<organism evidence="2 3">
    <name type="scientific">Ruminiclostridium cellobioparum subsp. termitidis CT1112</name>
    <dbReference type="NCBI Taxonomy" id="1195236"/>
    <lineage>
        <taxon>Bacteria</taxon>
        <taxon>Bacillati</taxon>
        <taxon>Bacillota</taxon>
        <taxon>Clostridia</taxon>
        <taxon>Eubacteriales</taxon>
        <taxon>Oscillospiraceae</taxon>
        <taxon>Ruminiclostridium</taxon>
    </lineage>
</organism>
<proteinExistence type="predicted"/>
<accession>S0FJ69</accession>
<dbReference type="PROSITE" id="PS50943">
    <property type="entry name" value="HTH_CROC1"/>
    <property type="match status" value="1"/>
</dbReference>
<evidence type="ECO:0000313" key="3">
    <source>
        <dbReference type="Proteomes" id="UP000014155"/>
    </source>
</evidence>
<dbReference type="PATRIC" id="fig|1195236.3.peg.4213"/>
<protein>
    <submittedName>
        <fullName evidence="2">Helix-turn-helix protein</fullName>
    </submittedName>
</protein>
<feature type="domain" description="HTH cro/C1-type" evidence="1">
    <location>
        <begin position="8"/>
        <end position="66"/>
    </location>
</feature>
<reference evidence="2 3" key="1">
    <citation type="journal article" date="2013" name="Genome Announc.">
        <title>Draft Genome Sequence of the Cellulolytic, Mesophilic, Anaerobic Bacterium Clostridium termitidis Strain CT1112 (DSM 5398).</title>
        <authorList>
            <person name="Lal S."/>
            <person name="Ramachandran U."/>
            <person name="Zhang X."/>
            <person name="Munir R."/>
            <person name="Sparling R."/>
            <person name="Levin D.B."/>
        </authorList>
    </citation>
    <scope>NUCLEOTIDE SEQUENCE [LARGE SCALE GENOMIC DNA]</scope>
    <source>
        <strain evidence="2 3">CT1112</strain>
    </source>
</reference>
<dbReference type="CDD" id="cd00093">
    <property type="entry name" value="HTH_XRE"/>
    <property type="match status" value="1"/>
</dbReference>
<dbReference type="InterPro" id="IPR010982">
    <property type="entry name" value="Lambda_DNA-bd_dom_sf"/>
</dbReference>
<dbReference type="SMART" id="SM00530">
    <property type="entry name" value="HTH_XRE"/>
    <property type="match status" value="1"/>
</dbReference>
<gene>
    <name evidence="2" type="ORF">CTER_4001</name>
</gene>
<dbReference type="InterPro" id="IPR001387">
    <property type="entry name" value="Cro/C1-type_HTH"/>
</dbReference>
<comment type="caution">
    <text evidence="2">The sequence shown here is derived from an EMBL/GenBank/DDBJ whole genome shotgun (WGS) entry which is preliminary data.</text>
</comment>
<dbReference type="AlphaFoldDB" id="S0FJ69"/>
<dbReference type="SUPFAM" id="SSF47413">
    <property type="entry name" value="lambda repressor-like DNA-binding domains"/>
    <property type="match status" value="1"/>
</dbReference>
<keyword evidence="3" id="KW-1185">Reference proteome</keyword>
<evidence type="ECO:0000313" key="2">
    <source>
        <dbReference type="EMBL" id="EMS70286.1"/>
    </source>
</evidence>
<dbReference type="GO" id="GO:0003677">
    <property type="term" value="F:DNA binding"/>
    <property type="evidence" value="ECO:0007669"/>
    <property type="project" value="InterPro"/>
</dbReference>